<feature type="transmembrane region" description="Helical" evidence="1">
    <location>
        <begin position="57"/>
        <end position="85"/>
    </location>
</feature>
<keyword evidence="3" id="KW-1185">Reference proteome</keyword>
<accession>A0ABV8ZWR3</accession>
<sequence>MKLYVIDKKKNGKVFLRTIAPNRQALAQKLGGKVFKANGATYCVSDVVAEKGSDNTAIGMLVGGVIGALGGGAGVAAGGVIGALLGKEQDKKEEAEVTQFNRSIA</sequence>
<dbReference type="RefSeq" id="WP_231463005.1">
    <property type="nucleotide sequence ID" value="NZ_JAJOHW010000089.1"/>
</dbReference>
<dbReference type="Proteomes" id="UP001595999">
    <property type="component" value="Unassembled WGS sequence"/>
</dbReference>
<evidence type="ECO:0000256" key="1">
    <source>
        <dbReference type="SAM" id="Phobius"/>
    </source>
</evidence>
<evidence type="ECO:0000313" key="2">
    <source>
        <dbReference type="EMBL" id="MFC4491785.1"/>
    </source>
</evidence>
<proteinExistence type="predicted"/>
<organism evidence="2 3">
    <name type="scientific">Chromobacterium aquaticum</name>
    <dbReference type="NCBI Taxonomy" id="467180"/>
    <lineage>
        <taxon>Bacteria</taxon>
        <taxon>Pseudomonadati</taxon>
        <taxon>Pseudomonadota</taxon>
        <taxon>Betaproteobacteria</taxon>
        <taxon>Neisseriales</taxon>
        <taxon>Chromobacteriaceae</taxon>
        <taxon>Chromobacterium</taxon>
    </lineage>
</organism>
<protein>
    <recommendedName>
        <fullName evidence="4">Glycine zipper domain-containing protein</fullName>
    </recommendedName>
</protein>
<name>A0ABV8ZWR3_9NEIS</name>
<keyword evidence="1" id="KW-0812">Transmembrane</keyword>
<dbReference type="EMBL" id="JBHSEK010000017">
    <property type="protein sequence ID" value="MFC4491785.1"/>
    <property type="molecule type" value="Genomic_DNA"/>
</dbReference>
<evidence type="ECO:0000313" key="3">
    <source>
        <dbReference type="Proteomes" id="UP001595999"/>
    </source>
</evidence>
<gene>
    <name evidence="2" type="ORF">ACFO0R_19415</name>
</gene>
<keyword evidence="1" id="KW-1133">Transmembrane helix</keyword>
<evidence type="ECO:0008006" key="4">
    <source>
        <dbReference type="Google" id="ProtNLM"/>
    </source>
</evidence>
<keyword evidence="1" id="KW-0472">Membrane</keyword>
<reference evidence="3" key="1">
    <citation type="journal article" date="2019" name="Int. J. Syst. Evol. Microbiol.">
        <title>The Global Catalogue of Microorganisms (GCM) 10K type strain sequencing project: providing services to taxonomists for standard genome sequencing and annotation.</title>
        <authorList>
            <consortium name="The Broad Institute Genomics Platform"/>
            <consortium name="The Broad Institute Genome Sequencing Center for Infectious Disease"/>
            <person name="Wu L."/>
            <person name="Ma J."/>
        </authorList>
    </citation>
    <scope>NUCLEOTIDE SEQUENCE [LARGE SCALE GENOMIC DNA]</scope>
    <source>
        <strain evidence="3">CGMCC 4.7608</strain>
    </source>
</reference>
<comment type="caution">
    <text evidence="2">The sequence shown here is derived from an EMBL/GenBank/DDBJ whole genome shotgun (WGS) entry which is preliminary data.</text>
</comment>